<feature type="domain" description="ABC transmembrane type-1" evidence="15">
    <location>
        <begin position="132"/>
        <end position="414"/>
    </location>
</feature>
<keyword evidence="7" id="KW-0547">Nucleotide-binding</keyword>
<gene>
    <name evidence="16" type="ordered locus">RPB_2288</name>
</gene>
<feature type="compositionally biased region" description="Acidic residues" evidence="12">
    <location>
        <begin position="694"/>
        <end position="704"/>
    </location>
</feature>
<dbReference type="SMART" id="SM00382">
    <property type="entry name" value="AAA"/>
    <property type="match status" value="1"/>
</dbReference>
<evidence type="ECO:0000256" key="12">
    <source>
        <dbReference type="SAM" id="MobiDB-lite"/>
    </source>
</evidence>
<evidence type="ECO:0000256" key="7">
    <source>
        <dbReference type="ARBA" id="ARBA00022741"/>
    </source>
</evidence>
<dbReference type="PROSITE" id="PS50893">
    <property type="entry name" value="ABC_TRANSPORTER_2"/>
    <property type="match status" value="1"/>
</dbReference>
<protein>
    <submittedName>
        <fullName evidence="16">ABC transporter related</fullName>
    </submittedName>
</protein>
<keyword evidence="10 13" id="KW-0472">Membrane</keyword>
<keyword evidence="9 13" id="KW-1133">Transmembrane helix</keyword>
<dbReference type="InterPro" id="IPR011527">
    <property type="entry name" value="ABC1_TM_dom"/>
</dbReference>
<feature type="region of interest" description="Disordered" evidence="12">
    <location>
        <begin position="682"/>
        <end position="704"/>
    </location>
</feature>
<evidence type="ECO:0000259" key="15">
    <source>
        <dbReference type="PROSITE" id="PS50929"/>
    </source>
</evidence>
<keyword evidence="4" id="KW-1003">Cell membrane</keyword>
<keyword evidence="17" id="KW-1185">Reference proteome</keyword>
<feature type="transmembrane region" description="Helical" evidence="13">
    <location>
        <begin position="168"/>
        <end position="189"/>
    </location>
</feature>
<dbReference type="PANTHER" id="PTHR43394">
    <property type="entry name" value="ATP-DEPENDENT PERMEASE MDL1, MITOCHONDRIAL"/>
    <property type="match status" value="1"/>
</dbReference>
<evidence type="ECO:0000256" key="5">
    <source>
        <dbReference type="ARBA" id="ARBA00022597"/>
    </source>
</evidence>
<dbReference type="InterPro" id="IPR039421">
    <property type="entry name" value="Type_1_exporter"/>
</dbReference>
<comment type="function">
    <text evidence="11">Involved in beta-(1--&gt;2)glucan export. Transmembrane domains (TMD) form a pore in the inner membrane and the ATP-binding domain (NBD) is responsible for energy generation.</text>
</comment>
<keyword evidence="3" id="KW-0813">Transport</keyword>
<dbReference type="RefSeq" id="WP_011441180.1">
    <property type="nucleotide sequence ID" value="NC_007778.1"/>
</dbReference>
<dbReference type="EMBL" id="CP000250">
    <property type="protein sequence ID" value="ABD06993.1"/>
    <property type="molecule type" value="Genomic_DNA"/>
</dbReference>
<dbReference type="CDD" id="cd07346">
    <property type="entry name" value="ABC_6TM_exporters"/>
    <property type="match status" value="1"/>
</dbReference>
<proteinExistence type="inferred from homology"/>
<dbReference type="InterPro" id="IPR003593">
    <property type="entry name" value="AAA+_ATPase"/>
</dbReference>
<reference evidence="16 17" key="1">
    <citation type="submission" date="2006-01" db="EMBL/GenBank/DDBJ databases">
        <title>Complete sequence of Rhodopseudomonas palustris HaA2.</title>
        <authorList>
            <consortium name="US DOE Joint Genome Institute"/>
            <person name="Copeland A."/>
            <person name="Lucas S."/>
            <person name="Lapidus A."/>
            <person name="Barry K."/>
            <person name="Detter J.C."/>
            <person name="Glavina T."/>
            <person name="Hammon N."/>
            <person name="Israni S."/>
            <person name="Pitluck S."/>
            <person name="Chain P."/>
            <person name="Malfatti S."/>
            <person name="Shin M."/>
            <person name="Vergez L."/>
            <person name="Schmutz J."/>
            <person name="Larimer F."/>
            <person name="Land M."/>
            <person name="Hauser L."/>
            <person name="Pelletier D.A."/>
            <person name="Kyrpides N."/>
            <person name="Anderson I."/>
            <person name="Oda Y."/>
            <person name="Harwood C.S."/>
            <person name="Richardson P."/>
        </authorList>
    </citation>
    <scope>NUCLEOTIDE SEQUENCE [LARGE SCALE GENOMIC DNA]</scope>
    <source>
        <strain evidence="16 17">HaA2</strain>
    </source>
</reference>
<dbReference type="PANTHER" id="PTHR43394:SF1">
    <property type="entry name" value="ATP-BINDING CASSETTE SUB-FAMILY B MEMBER 10, MITOCHONDRIAL"/>
    <property type="match status" value="1"/>
</dbReference>
<sequence length="704" mass="77182">MARKPPAKPPTDPAAAPTADQSAVPDAKPGEGDAAASPLDEKFAMPVGKTAAVVPGTKPPVKQLVQDKTPPAPKAAADDDDDEEDDEDGEGEDDDEDDEELVVFTAREAAGALATIARFVRPILPNYRKMVAIVVFGVLVETLFNVIMPLSLKFLIDDALGEEDFQELYKILSILAVAGVITSIVAIWYERWDARLAASVISDVRTRLFDHVQRLPAGYFARTKRGETLSRFSIDMAAFENVVEIFANTALLPLLELVAGIILMLFLNWQLAVVALLIFPITLIGPRILTPKAVKANYEQKVQEAGLLGMVQENVGAQAVVKAFSLQRKMFGFFSLRNNTTRNKIAEAIFLRTMVERSVTVAVLLLHIVVLAIGAYLATKGQITVGTFVTFESAFWEVSYNIAHLMQFIPVAIQAAAAVRHMEEMLDEPTPIADRPGAAELPRITDNIAFERVTFGYEGAERPVLDNLSLRLQAGKTIAIVGPSGSGKSTLLNLILRLYQPDEGRVTVDGVDVRKVTMDSLRQSMAVVFQDNMLFNMTIRENIRLGKEGATDAEVVAAAKKAEIHRYIMSLPDKYDTQVGERGDTLSGGQRQRLAIARAIVRDPAVLLLDEATSALDQTTEAAINKTLLKLARGRTMIFSTHRLASVVEMDEIIVISNGQAIERGSHKELLAKDGVYRKLWDDQTHGRHGSRNDDDDDEEDDDE</sequence>
<dbReference type="Gene3D" id="3.40.50.300">
    <property type="entry name" value="P-loop containing nucleotide triphosphate hydrolases"/>
    <property type="match status" value="1"/>
</dbReference>
<evidence type="ECO:0000313" key="17">
    <source>
        <dbReference type="Proteomes" id="UP000008809"/>
    </source>
</evidence>
<feature type="region of interest" description="Disordered" evidence="12">
    <location>
        <begin position="1"/>
        <end position="99"/>
    </location>
</feature>
<dbReference type="GO" id="GO:0015421">
    <property type="term" value="F:ABC-type oligopeptide transporter activity"/>
    <property type="evidence" value="ECO:0007669"/>
    <property type="project" value="TreeGrafter"/>
</dbReference>
<dbReference type="KEGG" id="rpb:RPB_2288"/>
<evidence type="ECO:0000313" key="16">
    <source>
        <dbReference type="EMBL" id="ABD06993.1"/>
    </source>
</evidence>
<evidence type="ECO:0000259" key="14">
    <source>
        <dbReference type="PROSITE" id="PS50893"/>
    </source>
</evidence>
<feature type="transmembrane region" description="Helical" evidence="13">
    <location>
        <begin position="131"/>
        <end position="156"/>
    </location>
</feature>
<dbReference type="PROSITE" id="PS00211">
    <property type="entry name" value="ABC_TRANSPORTER_1"/>
    <property type="match status" value="1"/>
</dbReference>
<organism evidence="16 17">
    <name type="scientific">Rhodopseudomonas palustris (strain HaA2)</name>
    <dbReference type="NCBI Taxonomy" id="316058"/>
    <lineage>
        <taxon>Bacteria</taxon>
        <taxon>Pseudomonadati</taxon>
        <taxon>Pseudomonadota</taxon>
        <taxon>Alphaproteobacteria</taxon>
        <taxon>Hyphomicrobiales</taxon>
        <taxon>Nitrobacteraceae</taxon>
        <taxon>Rhodopseudomonas</taxon>
    </lineage>
</organism>
<feature type="transmembrane region" description="Helical" evidence="13">
    <location>
        <begin position="245"/>
        <end position="265"/>
    </location>
</feature>
<comment type="similarity">
    <text evidence="2">Belongs to the ABC transporter superfamily.</text>
</comment>
<dbReference type="InterPro" id="IPR003439">
    <property type="entry name" value="ABC_transporter-like_ATP-bd"/>
</dbReference>
<dbReference type="eggNOG" id="COG1132">
    <property type="taxonomic scope" value="Bacteria"/>
</dbReference>
<dbReference type="InterPro" id="IPR027417">
    <property type="entry name" value="P-loop_NTPase"/>
</dbReference>
<dbReference type="HOGENOM" id="CLU_000604_84_3_5"/>
<dbReference type="AlphaFoldDB" id="Q2IXR7"/>
<dbReference type="Pfam" id="PF00664">
    <property type="entry name" value="ABC_membrane"/>
    <property type="match status" value="1"/>
</dbReference>
<evidence type="ECO:0000256" key="11">
    <source>
        <dbReference type="ARBA" id="ARBA00024722"/>
    </source>
</evidence>
<dbReference type="STRING" id="316058.RPB_2288"/>
<evidence type="ECO:0000256" key="2">
    <source>
        <dbReference type="ARBA" id="ARBA00005417"/>
    </source>
</evidence>
<dbReference type="Pfam" id="PF00005">
    <property type="entry name" value="ABC_tran"/>
    <property type="match status" value="1"/>
</dbReference>
<dbReference type="GO" id="GO:0005524">
    <property type="term" value="F:ATP binding"/>
    <property type="evidence" value="ECO:0007669"/>
    <property type="project" value="UniProtKB-KW"/>
</dbReference>
<dbReference type="GO" id="GO:0016887">
    <property type="term" value="F:ATP hydrolysis activity"/>
    <property type="evidence" value="ECO:0007669"/>
    <property type="project" value="InterPro"/>
</dbReference>
<dbReference type="SUPFAM" id="SSF52540">
    <property type="entry name" value="P-loop containing nucleoside triphosphate hydrolases"/>
    <property type="match status" value="1"/>
</dbReference>
<keyword evidence="5" id="KW-0762">Sugar transport</keyword>
<evidence type="ECO:0000256" key="10">
    <source>
        <dbReference type="ARBA" id="ARBA00023136"/>
    </source>
</evidence>
<dbReference type="Proteomes" id="UP000008809">
    <property type="component" value="Chromosome"/>
</dbReference>
<feature type="compositionally biased region" description="Acidic residues" evidence="12">
    <location>
        <begin position="78"/>
        <end position="99"/>
    </location>
</feature>
<dbReference type="InterPro" id="IPR017871">
    <property type="entry name" value="ABC_transporter-like_CS"/>
</dbReference>
<dbReference type="InterPro" id="IPR036640">
    <property type="entry name" value="ABC1_TM_sf"/>
</dbReference>
<keyword evidence="6 13" id="KW-0812">Transmembrane</keyword>
<feature type="domain" description="ABC transporter" evidence="14">
    <location>
        <begin position="448"/>
        <end position="683"/>
    </location>
</feature>
<evidence type="ECO:0000256" key="8">
    <source>
        <dbReference type="ARBA" id="ARBA00022840"/>
    </source>
</evidence>
<dbReference type="PROSITE" id="PS50929">
    <property type="entry name" value="ABC_TM1F"/>
    <property type="match status" value="1"/>
</dbReference>
<evidence type="ECO:0000256" key="3">
    <source>
        <dbReference type="ARBA" id="ARBA00022448"/>
    </source>
</evidence>
<dbReference type="Gene3D" id="1.20.1560.10">
    <property type="entry name" value="ABC transporter type 1, transmembrane domain"/>
    <property type="match status" value="1"/>
</dbReference>
<feature type="transmembrane region" description="Helical" evidence="13">
    <location>
        <begin position="271"/>
        <end position="289"/>
    </location>
</feature>
<dbReference type="GO" id="GO:0005886">
    <property type="term" value="C:plasma membrane"/>
    <property type="evidence" value="ECO:0007669"/>
    <property type="project" value="UniProtKB-SubCell"/>
</dbReference>
<evidence type="ECO:0000256" key="13">
    <source>
        <dbReference type="SAM" id="Phobius"/>
    </source>
</evidence>
<dbReference type="SUPFAM" id="SSF90123">
    <property type="entry name" value="ABC transporter transmembrane region"/>
    <property type="match status" value="1"/>
</dbReference>
<keyword evidence="8" id="KW-0067">ATP-binding</keyword>
<comment type="subcellular location">
    <subcellularLocation>
        <location evidence="1">Cell membrane</location>
        <topology evidence="1">Multi-pass membrane protein</topology>
    </subcellularLocation>
</comment>
<feature type="transmembrane region" description="Helical" evidence="13">
    <location>
        <begin position="359"/>
        <end position="378"/>
    </location>
</feature>
<evidence type="ECO:0000256" key="6">
    <source>
        <dbReference type="ARBA" id="ARBA00022692"/>
    </source>
</evidence>
<dbReference type="FunFam" id="3.40.50.300:FF:000221">
    <property type="entry name" value="Multidrug ABC transporter ATP-binding protein"/>
    <property type="match status" value="1"/>
</dbReference>
<evidence type="ECO:0000256" key="9">
    <source>
        <dbReference type="ARBA" id="ARBA00022989"/>
    </source>
</evidence>
<evidence type="ECO:0000256" key="4">
    <source>
        <dbReference type="ARBA" id="ARBA00022475"/>
    </source>
</evidence>
<evidence type="ECO:0000256" key="1">
    <source>
        <dbReference type="ARBA" id="ARBA00004651"/>
    </source>
</evidence>
<name>Q2IXR7_RHOP2</name>
<accession>Q2IXR7</accession>